<dbReference type="OrthoDB" id="3253043at2"/>
<accession>A0A1P8UC97</accession>
<organism evidence="2 3">
    <name type="scientific">Microbacterium aurum</name>
    <dbReference type="NCBI Taxonomy" id="36805"/>
    <lineage>
        <taxon>Bacteria</taxon>
        <taxon>Bacillati</taxon>
        <taxon>Actinomycetota</taxon>
        <taxon>Actinomycetes</taxon>
        <taxon>Micrococcales</taxon>
        <taxon>Microbacteriaceae</taxon>
        <taxon>Microbacterium</taxon>
    </lineage>
</organism>
<dbReference type="InterPro" id="IPR008254">
    <property type="entry name" value="Flavodoxin/NO_synth"/>
</dbReference>
<dbReference type="STRING" id="36805.BOH66_06515"/>
<dbReference type="Proteomes" id="UP000187185">
    <property type="component" value="Chromosome"/>
</dbReference>
<dbReference type="InterPro" id="IPR029039">
    <property type="entry name" value="Flavoprotein-like_sf"/>
</dbReference>
<dbReference type="EMBL" id="CP018762">
    <property type="protein sequence ID" value="APZ35777.1"/>
    <property type="molecule type" value="Genomic_DNA"/>
</dbReference>
<evidence type="ECO:0000259" key="1">
    <source>
        <dbReference type="PROSITE" id="PS50902"/>
    </source>
</evidence>
<gene>
    <name evidence="2" type="ORF">BOH66_06515</name>
</gene>
<reference evidence="2 3" key="1">
    <citation type="submission" date="2016-12" db="EMBL/GenBank/DDBJ databases">
        <title>Complete genome sequence of Microbacterium aurum KACC 15219.</title>
        <authorList>
            <person name="Jung Y."/>
            <person name="Shin J.-H."/>
            <person name="Lee Y.-J."/>
            <person name="Yi H."/>
            <person name="Bahn Y.-S."/>
            <person name="Kim J.F."/>
            <person name="Lee D.-W."/>
        </authorList>
    </citation>
    <scope>NUCLEOTIDE SEQUENCE [LARGE SCALE GENOMIC DNA]</scope>
    <source>
        <strain evidence="2 3">KACC 15219</strain>
    </source>
</reference>
<name>A0A1P8UC97_9MICO</name>
<dbReference type="KEGG" id="maur:BOH66_06515"/>
<dbReference type="PROSITE" id="PS50902">
    <property type="entry name" value="FLAVODOXIN_LIKE"/>
    <property type="match status" value="1"/>
</dbReference>
<dbReference type="GO" id="GO:0010181">
    <property type="term" value="F:FMN binding"/>
    <property type="evidence" value="ECO:0007669"/>
    <property type="project" value="InterPro"/>
</dbReference>
<proteinExistence type="predicted"/>
<dbReference type="RefSeq" id="WP_076692127.1">
    <property type="nucleotide sequence ID" value="NZ_CP018762.1"/>
</dbReference>
<sequence>MRAVVVVESYFGNASQVAETIATTLRERGASVEVHDAASAPPRLEADLILICAPTHNLSLPSASSRAQAVQRGAPQPAEPGVQEWLDEVTALTGRVVAIGTTAGSRFTGSAAKAIVKRVARKGIRAERGPEFVVNATAGPLRTGEIERARDWALSVVAGSSGQK</sequence>
<dbReference type="AlphaFoldDB" id="A0A1P8UC97"/>
<dbReference type="SUPFAM" id="SSF52218">
    <property type="entry name" value="Flavoproteins"/>
    <property type="match status" value="1"/>
</dbReference>
<keyword evidence="3" id="KW-1185">Reference proteome</keyword>
<evidence type="ECO:0000313" key="3">
    <source>
        <dbReference type="Proteomes" id="UP000187185"/>
    </source>
</evidence>
<evidence type="ECO:0000313" key="2">
    <source>
        <dbReference type="EMBL" id="APZ35777.1"/>
    </source>
</evidence>
<protein>
    <recommendedName>
        <fullName evidence="1">Flavodoxin-like domain-containing protein</fullName>
    </recommendedName>
</protein>
<feature type="domain" description="Flavodoxin-like" evidence="1">
    <location>
        <begin position="3"/>
        <end position="157"/>
    </location>
</feature>
<dbReference type="Gene3D" id="3.40.50.360">
    <property type="match status" value="1"/>
</dbReference>